<dbReference type="EMBL" id="CAJVPU010003436">
    <property type="protein sequence ID" value="CAG8517909.1"/>
    <property type="molecule type" value="Genomic_DNA"/>
</dbReference>
<reference evidence="1" key="1">
    <citation type="submission" date="2021-06" db="EMBL/GenBank/DDBJ databases">
        <authorList>
            <person name="Kallberg Y."/>
            <person name="Tangrot J."/>
            <person name="Rosling A."/>
        </authorList>
    </citation>
    <scope>NUCLEOTIDE SEQUENCE</scope>
    <source>
        <strain evidence="1">IL203A</strain>
    </source>
</reference>
<accession>A0ACA9LDM2</accession>
<protein>
    <submittedName>
        <fullName evidence="1">1256_t:CDS:1</fullName>
    </submittedName>
</protein>
<keyword evidence="2" id="KW-1185">Reference proteome</keyword>
<dbReference type="Proteomes" id="UP000789702">
    <property type="component" value="Unassembled WGS sequence"/>
</dbReference>
<proteinExistence type="predicted"/>
<sequence length="330" mass="38078">MNLQLTITSVIDSIIKYSKQPLDCTIQRRQARLAKKYDKMVVFGDSFSDTGNAYSMDSSQFSSMNFEGHFCDGKVWTEYLAELLDVELVNYAIGGATSDQTFTGQQSNVPGLKQQVQNYISNRPRYENCDRTLFVLWTMGQDYILSNYTASPKSILTNIASCVSLLINHLGATHILIPGIPDLSQLPLHKNDSDTQISLIKNVCKSHNHALKNFIDLLKKIYYHINVHGYDTADELEMLKEEALNQDWEKVEEKLIELPKKPSLRRKFEIKNVRDEFINPYDGSISGDLEGEYFTPEKYFYWDLMHWSTKVHEVVADDLFEIVRYQDRRA</sequence>
<evidence type="ECO:0000313" key="2">
    <source>
        <dbReference type="Proteomes" id="UP000789702"/>
    </source>
</evidence>
<name>A0ACA9LDM2_9GLOM</name>
<organism evidence="1 2">
    <name type="scientific">Dentiscutata heterogama</name>
    <dbReference type="NCBI Taxonomy" id="1316150"/>
    <lineage>
        <taxon>Eukaryota</taxon>
        <taxon>Fungi</taxon>
        <taxon>Fungi incertae sedis</taxon>
        <taxon>Mucoromycota</taxon>
        <taxon>Glomeromycotina</taxon>
        <taxon>Glomeromycetes</taxon>
        <taxon>Diversisporales</taxon>
        <taxon>Gigasporaceae</taxon>
        <taxon>Dentiscutata</taxon>
    </lineage>
</organism>
<gene>
    <name evidence="1" type="ORF">DHETER_LOCUS3770</name>
</gene>
<evidence type="ECO:0000313" key="1">
    <source>
        <dbReference type="EMBL" id="CAG8517909.1"/>
    </source>
</evidence>
<comment type="caution">
    <text evidence="1">The sequence shown here is derived from an EMBL/GenBank/DDBJ whole genome shotgun (WGS) entry which is preliminary data.</text>
</comment>